<organism evidence="1 2">
    <name type="scientific">Dryobates pubescens</name>
    <name type="common">Downy woodpecker</name>
    <name type="synonym">Picoides pubescens</name>
    <dbReference type="NCBI Taxonomy" id="118200"/>
    <lineage>
        <taxon>Eukaryota</taxon>
        <taxon>Metazoa</taxon>
        <taxon>Chordata</taxon>
        <taxon>Craniata</taxon>
        <taxon>Vertebrata</taxon>
        <taxon>Euteleostomi</taxon>
        <taxon>Archelosauria</taxon>
        <taxon>Archosauria</taxon>
        <taxon>Dinosauria</taxon>
        <taxon>Saurischia</taxon>
        <taxon>Theropoda</taxon>
        <taxon>Coelurosauria</taxon>
        <taxon>Aves</taxon>
        <taxon>Neognathae</taxon>
        <taxon>Neoaves</taxon>
        <taxon>Telluraves</taxon>
        <taxon>Coraciimorphae</taxon>
        <taxon>Piciformes</taxon>
        <taxon>Picidae</taxon>
        <taxon>Dryobates</taxon>
    </lineage>
</organism>
<name>A0A093GMR2_DRYPU</name>
<evidence type="ECO:0000313" key="2">
    <source>
        <dbReference type="Proteomes" id="UP000053875"/>
    </source>
</evidence>
<feature type="non-terminal residue" evidence="1">
    <location>
        <position position="1"/>
    </location>
</feature>
<reference evidence="1 2" key="1">
    <citation type="submission" date="2014-04" db="EMBL/GenBank/DDBJ databases">
        <title>Genome evolution of avian class.</title>
        <authorList>
            <person name="Zhang G."/>
            <person name="Li C."/>
        </authorList>
    </citation>
    <scope>NUCLEOTIDE SEQUENCE [LARGE SCALE GENOMIC DNA]</scope>
    <source>
        <strain evidence="1">BGI_N307</strain>
    </source>
</reference>
<keyword evidence="2" id="KW-1185">Reference proteome</keyword>
<dbReference type="AlphaFoldDB" id="A0A093GMR2"/>
<gene>
    <name evidence="1" type="ORF">N307_00795</name>
</gene>
<proteinExistence type="predicted"/>
<evidence type="ECO:0000313" key="1">
    <source>
        <dbReference type="EMBL" id="KFV70568.1"/>
    </source>
</evidence>
<accession>A0A093GMR2</accession>
<evidence type="ECO:0008006" key="3">
    <source>
        <dbReference type="Google" id="ProtNLM"/>
    </source>
</evidence>
<dbReference type="EMBL" id="KL216600">
    <property type="protein sequence ID" value="KFV70568.1"/>
    <property type="molecule type" value="Genomic_DNA"/>
</dbReference>
<protein>
    <recommendedName>
        <fullName evidence="3">Nidogen G2 beta-barrel domain-containing protein</fullName>
    </recommendedName>
</protein>
<feature type="non-terminal residue" evidence="1">
    <location>
        <position position="55"/>
    </location>
</feature>
<dbReference type="Proteomes" id="UP000053875">
    <property type="component" value="Unassembled WGS sequence"/>
</dbReference>
<sequence>SGSKLQKGRFRLDIRKKFFTMRVVRHWNRLPREVVEAPSLDFFKARLDVALGNLI</sequence>